<feature type="compositionally biased region" description="Polar residues" evidence="1">
    <location>
        <begin position="1653"/>
        <end position="1675"/>
    </location>
</feature>
<feature type="region of interest" description="Disordered" evidence="1">
    <location>
        <begin position="801"/>
        <end position="848"/>
    </location>
</feature>
<feature type="compositionally biased region" description="Polar residues" evidence="1">
    <location>
        <begin position="710"/>
        <end position="725"/>
    </location>
</feature>
<feature type="compositionally biased region" description="Polar residues" evidence="1">
    <location>
        <begin position="167"/>
        <end position="178"/>
    </location>
</feature>
<feature type="compositionally biased region" description="Polar residues" evidence="1">
    <location>
        <begin position="1381"/>
        <end position="1390"/>
    </location>
</feature>
<feature type="region of interest" description="Disordered" evidence="1">
    <location>
        <begin position="44"/>
        <end position="63"/>
    </location>
</feature>
<feature type="region of interest" description="Disordered" evidence="1">
    <location>
        <begin position="467"/>
        <end position="495"/>
    </location>
</feature>
<feature type="compositionally biased region" description="Basic and acidic residues" evidence="1">
    <location>
        <begin position="473"/>
        <end position="484"/>
    </location>
</feature>
<feature type="region of interest" description="Disordered" evidence="1">
    <location>
        <begin position="710"/>
        <end position="740"/>
    </location>
</feature>
<name>A0AAV9WTY1_9PEZI</name>
<feature type="compositionally biased region" description="Polar residues" evidence="1">
    <location>
        <begin position="1418"/>
        <end position="1439"/>
    </location>
</feature>
<feature type="region of interest" description="Disordered" evidence="1">
    <location>
        <begin position="873"/>
        <end position="892"/>
    </location>
</feature>
<dbReference type="EMBL" id="JAVHJO010000016">
    <property type="protein sequence ID" value="KAK6526288.1"/>
    <property type="molecule type" value="Genomic_DNA"/>
</dbReference>
<feature type="compositionally biased region" description="Polar residues" evidence="1">
    <location>
        <begin position="1480"/>
        <end position="1492"/>
    </location>
</feature>
<feature type="region of interest" description="Disordered" evidence="1">
    <location>
        <begin position="72"/>
        <end position="315"/>
    </location>
</feature>
<feature type="compositionally biased region" description="Basic and acidic residues" evidence="1">
    <location>
        <begin position="1469"/>
        <end position="1479"/>
    </location>
</feature>
<feature type="compositionally biased region" description="Polar residues" evidence="1">
    <location>
        <begin position="1519"/>
        <end position="1546"/>
    </location>
</feature>
<feature type="compositionally biased region" description="Basic and acidic residues" evidence="1">
    <location>
        <begin position="135"/>
        <end position="144"/>
    </location>
</feature>
<feature type="compositionally biased region" description="Polar residues" evidence="1">
    <location>
        <begin position="836"/>
        <end position="845"/>
    </location>
</feature>
<evidence type="ECO:0000313" key="2">
    <source>
        <dbReference type="EMBL" id="KAK6526288.1"/>
    </source>
</evidence>
<gene>
    <name evidence="2" type="ORF">TWF694_004889</name>
</gene>
<feature type="compositionally biased region" description="Basic and acidic residues" evidence="1">
    <location>
        <begin position="1584"/>
        <end position="1593"/>
    </location>
</feature>
<keyword evidence="3" id="KW-1185">Reference proteome</keyword>
<protein>
    <recommendedName>
        <fullName evidence="4">Transaldolase</fullName>
    </recommendedName>
</protein>
<comment type="caution">
    <text evidence="2">The sequence shown here is derived from an EMBL/GenBank/DDBJ whole genome shotgun (WGS) entry which is preliminary data.</text>
</comment>
<feature type="region of interest" description="Disordered" evidence="1">
    <location>
        <begin position="1298"/>
        <end position="1320"/>
    </location>
</feature>
<feature type="compositionally biased region" description="Polar residues" evidence="1">
    <location>
        <begin position="23"/>
        <end position="32"/>
    </location>
</feature>
<dbReference type="PANTHER" id="PTHR42105:SF1">
    <property type="entry name" value="TRANSALDOLASE"/>
    <property type="match status" value="1"/>
</dbReference>
<accession>A0AAV9WTY1</accession>
<feature type="compositionally biased region" description="Basic and acidic residues" evidence="1">
    <location>
        <begin position="258"/>
        <end position="270"/>
    </location>
</feature>
<feature type="region of interest" description="Disordered" evidence="1">
    <location>
        <begin position="1508"/>
        <end position="1675"/>
    </location>
</feature>
<evidence type="ECO:0000256" key="1">
    <source>
        <dbReference type="SAM" id="MobiDB-lite"/>
    </source>
</evidence>
<evidence type="ECO:0008006" key="4">
    <source>
        <dbReference type="Google" id="ProtNLM"/>
    </source>
</evidence>
<feature type="compositionally biased region" description="Basic and acidic residues" evidence="1">
    <location>
        <begin position="810"/>
        <end position="819"/>
    </location>
</feature>
<feature type="region of interest" description="Disordered" evidence="1">
    <location>
        <begin position="1340"/>
        <end position="1492"/>
    </location>
</feature>
<feature type="compositionally biased region" description="Polar residues" evidence="1">
    <location>
        <begin position="121"/>
        <end position="134"/>
    </location>
</feature>
<organism evidence="2 3">
    <name type="scientific">Orbilia ellipsospora</name>
    <dbReference type="NCBI Taxonomy" id="2528407"/>
    <lineage>
        <taxon>Eukaryota</taxon>
        <taxon>Fungi</taxon>
        <taxon>Dikarya</taxon>
        <taxon>Ascomycota</taxon>
        <taxon>Pezizomycotina</taxon>
        <taxon>Orbiliomycetes</taxon>
        <taxon>Orbiliales</taxon>
        <taxon>Orbiliaceae</taxon>
        <taxon>Orbilia</taxon>
    </lineage>
</organism>
<dbReference type="Proteomes" id="UP001365542">
    <property type="component" value="Unassembled WGS sequence"/>
</dbReference>
<proteinExistence type="predicted"/>
<sequence>MGLEKPDASVVSTSSVGGDKSMLSLQTKSSYSIPEDGRAITIETNKKQHQKQPSADAASAVSQGSQTSLLIEYFEGARGQGNAPSHRPSVRVKVTPSSRRAHQQAARTVELGSDGRPINKRQPSYTQRISLSSPRQDDRLAVREARRKRRSEAGLGEYQAPTDDFTSEVSEQSQSIVNNPPPMKVEVIREGPGSPLASPKYYRTNSGGVRGRGMRKAARDDDGDSSLHPLSQRRSQSLTNEREAILGEGSKLSRKRSQSMDRELTKEERGGRRRLEKKMQELNGEPSVRKNRRGRSVSREGARRIQSSSRNVSNTSDLAQNPLLLEAVEDAIKRLILPQFEALKASNQAGNTAAIDEAASAAIAAEAARAFTERRSQSDLTTTEAPMLVLHPDTDRGTGHGLVLSQSDNSALLRSESVRSRGPGFGPGPAPGSDLALDAPPVEPLDALFPRQAAPHERIKMPYIPSVTSSNRSEQDLTYDEHEGAPYPSTAAESGMPMTGNTPPPVMPEIVAPLNISRRGTPASKEAPSPKRSFASLRRQFDAEGMIKFAPLAAPRTYAAPKSDVSVATASTAPSWHPNKSSRWTQDTVGARDLGIQSRSDLNNISEPRDDAMNWWFEGNKSAPGRADTEVDQSMVGHSVVDESVVDESAVGYSAADHSVVGHSVVDQSLVGGQSALDDSVVDDEHGYYNNHYGADSDIGLTVPNARAQSALSAPSSRGNGSSVTEVHKIQLDPPDTASNLDEDFEARSQNRDSVPGSFEARHTERLATGQNVREVGAYASMRSTPVDLPSQRASVYDNLSSVHSVHSAQDQDHHHSVHDQYSQASLRPQDRAMSPASSVQSSIHSEAPRMTFNAAPVFGYDEPAIGHYRSHSELGRSEAGDDEDDVVTNPYGADRTSREVAMDDAITNPYTDNRLSRDMSVLSGVDDEGMDDMTTNPYGADRTSREIAMEGGDQHWGYAEDDHDPNHNANFGLRAMQAGQSGRDFTGDQESIIDREAMLTPLPIREEYHPTRQLSPFTDDGIHSGLKGITSFGGGGHDDFISEDGDDFIPFRGHVRSGSGNSHGMPSPLYDSAMGHGIDRIQSKDIVALMDHLTVRDAARNARDTEILMTLVRSAAEMRDSFDDLKKQLAAHSSQMVLEIDQGAEKTVAKLGAPRPIIPLPVSRQIKAPRNFEEEKEEAHKKTNVFRRALKGLSMKSSNDLARIEDMLVQLLGEVEGLKAASYAYTDSNTTSHIGDHILNQGHTQSIHSQPSQRSYAGNSTNNLASVDYSGAAGIGQRIMNSNGELNYYGVGNPALQQSNHNVNRDATPNDDGMRTPRGYQDIQPNVTPLQSIPTIQTINTPSDALSPPVPQNSTPQAFEPSPVVDKGKKRESSGKPSRWSETTTSSGFKSLFGRKKKAMEGEPSRTNSEFEEDWVNTPQPGVTDNSPYSHRSQQFTSPIYEKPSLEANRRSLEIKHPQPRINKNHHHNLEQAAESHVDTQSPALSQSTTSLNRFIQHGGSYNNITNLAPMFPDADQAPSQHTYQPASHYSSQNSLNNGFSTQPQETHDDATASPIPPPTATTEDPTELSYVNDRKKKHRHKRDETPEEKLARREKRRQRHRSREALGEAPQEADEDYGGSRPASAASRKYTRPLSAASHRSYRVNDDGGTPTPNRQRTSHLTHITTDTFGYQD</sequence>
<feature type="region of interest" description="Disordered" evidence="1">
    <location>
        <begin position="417"/>
        <end position="438"/>
    </location>
</feature>
<feature type="compositionally biased region" description="Polar residues" evidence="1">
    <location>
        <begin position="1298"/>
        <end position="1308"/>
    </location>
</feature>
<feature type="compositionally biased region" description="Basic and acidic residues" evidence="1">
    <location>
        <begin position="1445"/>
        <end position="1458"/>
    </location>
</feature>
<feature type="compositionally biased region" description="Polar residues" evidence="1">
    <location>
        <begin position="305"/>
        <end position="315"/>
    </location>
</feature>
<feature type="region of interest" description="Disordered" evidence="1">
    <location>
        <begin position="1"/>
        <end position="39"/>
    </location>
</feature>
<feature type="compositionally biased region" description="Basic residues" evidence="1">
    <location>
        <begin position="1594"/>
        <end position="1604"/>
    </location>
</feature>
<dbReference type="PANTHER" id="PTHR42105">
    <property type="entry name" value="DIM2-ASSOCIATED PROTEIN 1"/>
    <property type="match status" value="1"/>
</dbReference>
<feature type="compositionally biased region" description="Polar residues" evidence="1">
    <location>
        <begin position="228"/>
        <end position="239"/>
    </location>
</feature>
<reference evidence="2 3" key="1">
    <citation type="submission" date="2019-10" db="EMBL/GenBank/DDBJ databases">
        <authorList>
            <person name="Palmer J.M."/>
        </authorList>
    </citation>
    <scope>NUCLEOTIDE SEQUENCE [LARGE SCALE GENOMIC DNA]</scope>
    <source>
        <strain evidence="2 3">TWF694</strain>
    </source>
</reference>
<evidence type="ECO:0000313" key="3">
    <source>
        <dbReference type="Proteomes" id="UP001365542"/>
    </source>
</evidence>